<protein>
    <submittedName>
        <fullName evidence="1">Uncharacterized protein</fullName>
    </submittedName>
</protein>
<accession>N9MHM6</accession>
<comment type="caution">
    <text evidence="1">The sequence shown here is derived from an EMBL/GenBank/DDBJ whole genome shotgun (WGS) entry which is preliminary data.</text>
</comment>
<reference evidence="1 2" key="1">
    <citation type="submission" date="2013-02" db="EMBL/GenBank/DDBJ databases">
        <title>The Genome Sequence of Acinetobacter sp. ANC 4105.</title>
        <authorList>
            <consortium name="The Broad Institute Genome Sequencing Platform"/>
            <consortium name="The Broad Institute Genome Sequencing Center for Infectious Disease"/>
            <person name="Cerqueira G."/>
            <person name="Feldgarden M."/>
            <person name="Courvalin P."/>
            <person name="Perichon B."/>
            <person name="Grillot-Courvalin C."/>
            <person name="Clermont D."/>
            <person name="Rocha E."/>
            <person name="Yoon E.-J."/>
            <person name="Nemec A."/>
            <person name="Walker B."/>
            <person name="Young S.K."/>
            <person name="Zeng Q."/>
            <person name="Gargeya S."/>
            <person name="Fitzgerald M."/>
            <person name="Haas B."/>
            <person name="Abouelleil A."/>
            <person name="Alvarado L."/>
            <person name="Arachchi H.M."/>
            <person name="Berlin A.M."/>
            <person name="Chapman S.B."/>
            <person name="Dewar J."/>
            <person name="Goldberg J."/>
            <person name="Griggs A."/>
            <person name="Gujja S."/>
            <person name="Hansen M."/>
            <person name="Howarth C."/>
            <person name="Imamovic A."/>
            <person name="Larimer J."/>
            <person name="McCowan C."/>
            <person name="Murphy C."/>
            <person name="Neiman D."/>
            <person name="Pearson M."/>
            <person name="Priest M."/>
            <person name="Roberts A."/>
            <person name="Saif S."/>
            <person name="Shea T."/>
            <person name="Sisk P."/>
            <person name="Sykes S."/>
            <person name="Wortman J."/>
            <person name="Nusbaum C."/>
            <person name="Birren B."/>
        </authorList>
    </citation>
    <scope>NUCLEOTIDE SEQUENCE [LARGE SCALE GENOMIC DNA]</scope>
    <source>
        <strain evidence="1 2">ANC 4105</strain>
    </source>
</reference>
<sequence>MKIENEEIEIVGDDLWINGELITNYGAEEWFVFLDNNIQKEFETLEEAVKCCLEESHD</sequence>
<organism evidence="1 2">
    <name type="scientific">Acinetobacter dispersus</name>
    <dbReference type="NCBI Taxonomy" id="70348"/>
    <lineage>
        <taxon>Bacteria</taxon>
        <taxon>Pseudomonadati</taxon>
        <taxon>Pseudomonadota</taxon>
        <taxon>Gammaproteobacteria</taxon>
        <taxon>Moraxellales</taxon>
        <taxon>Moraxellaceae</taxon>
        <taxon>Acinetobacter</taxon>
    </lineage>
</organism>
<evidence type="ECO:0000313" key="1">
    <source>
        <dbReference type="EMBL" id="ENW92795.1"/>
    </source>
</evidence>
<proteinExistence type="predicted"/>
<name>N9MHM6_9GAMM</name>
<dbReference type="PATRIC" id="fig|1217703.3.peg.2658"/>
<dbReference type="Proteomes" id="UP000013261">
    <property type="component" value="Unassembled WGS sequence"/>
</dbReference>
<keyword evidence="2" id="KW-1185">Reference proteome</keyword>
<dbReference type="RefSeq" id="WP_005190198.1">
    <property type="nucleotide sequence ID" value="NZ_KB850050.1"/>
</dbReference>
<gene>
    <name evidence="1" type="ORF">F904_02738</name>
</gene>
<dbReference type="AlphaFoldDB" id="N9MHM6"/>
<evidence type="ECO:0000313" key="2">
    <source>
        <dbReference type="Proteomes" id="UP000013261"/>
    </source>
</evidence>
<dbReference type="EMBL" id="APRL01000013">
    <property type="protein sequence ID" value="ENW92795.1"/>
    <property type="molecule type" value="Genomic_DNA"/>
</dbReference>
<dbReference type="HOGENOM" id="CLU_210707_0_0_6"/>